<proteinExistence type="predicted"/>
<keyword evidence="2 5" id="KW-0732">Signal</keyword>
<dbReference type="SUPFAM" id="SSF52047">
    <property type="entry name" value="RNI-like"/>
    <property type="match status" value="1"/>
</dbReference>
<dbReference type="SUPFAM" id="SSF52058">
    <property type="entry name" value="L domain-like"/>
    <property type="match status" value="1"/>
</dbReference>
<evidence type="ECO:0000313" key="6">
    <source>
        <dbReference type="EMBL" id="CAF0822268.1"/>
    </source>
</evidence>
<keyword evidence="4" id="KW-0472">Membrane</keyword>
<accession>A0A813U2E1</accession>
<dbReference type="Proteomes" id="UP000663836">
    <property type="component" value="Unassembled WGS sequence"/>
</dbReference>
<dbReference type="PANTHER" id="PTHR24373:SF275">
    <property type="entry name" value="TIR DOMAIN-CONTAINING PROTEIN"/>
    <property type="match status" value="1"/>
</dbReference>
<dbReference type="Gene3D" id="3.80.10.10">
    <property type="entry name" value="Ribonuclease Inhibitor"/>
    <property type="match status" value="2"/>
</dbReference>
<feature type="signal peptide" evidence="5">
    <location>
        <begin position="1"/>
        <end position="21"/>
    </location>
</feature>
<dbReference type="InterPro" id="IPR003591">
    <property type="entry name" value="Leu-rich_rpt_typical-subtyp"/>
</dbReference>
<keyword evidence="3" id="KW-0677">Repeat</keyword>
<evidence type="ECO:0000256" key="5">
    <source>
        <dbReference type="SAM" id="SignalP"/>
    </source>
</evidence>
<evidence type="ECO:0000256" key="2">
    <source>
        <dbReference type="ARBA" id="ARBA00022729"/>
    </source>
</evidence>
<reference evidence="6" key="1">
    <citation type="submission" date="2021-02" db="EMBL/GenBank/DDBJ databases">
        <authorList>
            <person name="Nowell W R."/>
        </authorList>
    </citation>
    <scope>NUCLEOTIDE SEQUENCE</scope>
</reference>
<dbReference type="PROSITE" id="PS51450">
    <property type="entry name" value="LRR"/>
    <property type="match status" value="3"/>
</dbReference>
<dbReference type="PANTHER" id="PTHR24373">
    <property type="entry name" value="SLIT RELATED LEUCINE-RICH REPEAT NEURONAL PROTEIN"/>
    <property type="match status" value="1"/>
</dbReference>
<organism evidence="6 8">
    <name type="scientific">Rotaria sordida</name>
    <dbReference type="NCBI Taxonomy" id="392033"/>
    <lineage>
        <taxon>Eukaryota</taxon>
        <taxon>Metazoa</taxon>
        <taxon>Spiralia</taxon>
        <taxon>Gnathifera</taxon>
        <taxon>Rotifera</taxon>
        <taxon>Eurotatoria</taxon>
        <taxon>Bdelloidea</taxon>
        <taxon>Philodinida</taxon>
        <taxon>Philodinidae</taxon>
        <taxon>Rotaria</taxon>
    </lineage>
</organism>
<gene>
    <name evidence="7" type="ORF">JBS370_LOCUS5882</name>
    <name evidence="6" type="ORF">ZHD862_LOCUS3447</name>
</gene>
<dbReference type="Proteomes" id="UP000663864">
    <property type="component" value="Unassembled WGS sequence"/>
</dbReference>
<dbReference type="SMART" id="SM00369">
    <property type="entry name" value="LRR_TYP"/>
    <property type="match status" value="5"/>
</dbReference>
<name>A0A813U2E1_9BILA</name>
<keyword evidence="4" id="KW-1133">Transmembrane helix</keyword>
<evidence type="ECO:0000313" key="7">
    <source>
        <dbReference type="EMBL" id="CAF3642359.1"/>
    </source>
</evidence>
<dbReference type="EMBL" id="CAJOBD010000312">
    <property type="protein sequence ID" value="CAF3642359.1"/>
    <property type="molecule type" value="Genomic_DNA"/>
</dbReference>
<keyword evidence="1" id="KW-0433">Leucine-rich repeat</keyword>
<evidence type="ECO:0000313" key="8">
    <source>
        <dbReference type="Proteomes" id="UP000663864"/>
    </source>
</evidence>
<evidence type="ECO:0000256" key="3">
    <source>
        <dbReference type="ARBA" id="ARBA00022737"/>
    </source>
</evidence>
<keyword evidence="4" id="KW-0812">Transmembrane</keyword>
<feature type="transmembrane region" description="Helical" evidence="4">
    <location>
        <begin position="674"/>
        <end position="695"/>
    </location>
</feature>
<comment type="caution">
    <text evidence="6">The sequence shown here is derived from an EMBL/GenBank/DDBJ whole genome shotgun (WGS) entry which is preliminary data.</text>
</comment>
<protein>
    <submittedName>
        <fullName evidence="6">Uncharacterized protein</fullName>
    </submittedName>
</protein>
<dbReference type="Pfam" id="PF13855">
    <property type="entry name" value="LRR_8"/>
    <property type="match status" value="1"/>
</dbReference>
<dbReference type="InterPro" id="IPR050328">
    <property type="entry name" value="Dev_Immune_Receptor"/>
</dbReference>
<dbReference type="InterPro" id="IPR001611">
    <property type="entry name" value="Leu-rich_rpt"/>
</dbReference>
<dbReference type="InterPro" id="IPR032675">
    <property type="entry name" value="LRR_dom_sf"/>
</dbReference>
<dbReference type="EMBL" id="CAJNOT010000075">
    <property type="protein sequence ID" value="CAF0822268.1"/>
    <property type="molecule type" value="Genomic_DNA"/>
</dbReference>
<evidence type="ECO:0000256" key="4">
    <source>
        <dbReference type="SAM" id="Phobius"/>
    </source>
</evidence>
<sequence length="753" mass="88131">MKKMFINSIIILLSSLTIINSFPCPSECICKPTDMDDVDFTRMSYLINCSNISLNNQQLIYEAEEWSINEDKTTDYDDDDPKDDYIISIDLSNSLSLKNFTNKTIQLRKFSYSIQSLSLSNQEKNFTLNSNSFYSSIYENLKILNLSSCCKQIPNECQEIFRPLKYLQVLDLSGSDMYKTCLSTPDTISSKLRDLILRNNIYDKNTFSNSSRLFDGVRTIRGTLDLQNSRFQLNTELNGNCLFDLFQQITTLDLSSIQFESISNNITIGLTHLLKCKTQSNDTLRGTQLINLYLRQLKLEYLPEWFTHDRFPILNHLDLSNNNFYHIALNNFIYLRYISLAYNPIDINKIKWRSDTIYNSINLRSTIRDQTFNLSRRLKNLFKLTKNIDYSENEGKYPMNITNITLENDFDGMEFSLNISRTNLYLFQIDLYDIRRLDISFNHLKELNLGKQMKLNYIDCSNQYLKKLILNENLLELNELKCSNNSLKTIENFSLLKNEQLKLIDLSNNLIDSLENLFQNLTGRYLCTINLKLNSIEIIPSYIFHRKLISLYDINLSWNKIHTIQKYAFQSPNLQILDLTGNPLKIIESNAILTVPLRLFYIFNDTQQLTDRCIQANSNDNLLYMYINWFAQNGTLMPKHNQVNLDKCSIQYIDSTKIKSKSLIKQTKNFLTHYILYEIIGIVLIGILFGGIYYYRKNPSALFARLQHYKKLDRDRPMQNPDGISEQQREEDEIIMNLEEPPFRTSNRGPTNV</sequence>
<evidence type="ECO:0000256" key="1">
    <source>
        <dbReference type="ARBA" id="ARBA00022614"/>
    </source>
</evidence>
<dbReference type="AlphaFoldDB" id="A0A813U2E1"/>
<feature type="chain" id="PRO_5036223094" evidence="5">
    <location>
        <begin position="22"/>
        <end position="753"/>
    </location>
</feature>